<feature type="transmembrane region" description="Helical" evidence="6">
    <location>
        <begin position="250"/>
        <end position="270"/>
    </location>
</feature>
<dbReference type="Proteomes" id="UP001172082">
    <property type="component" value="Unassembled WGS sequence"/>
</dbReference>
<feature type="transmembrane region" description="Helical" evidence="6">
    <location>
        <begin position="86"/>
        <end position="108"/>
    </location>
</feature>
<dbReference type="PANTHER" id="PTHR10010">
    <property type="entry name" value="SOLUTE CARRIER FAMILY 34 SODIUM PHOSPHATE , MEMBER 2-RELATED"/>
    <property type="match status" value="1"/>
</dbReference>
<evidence type="ECO:0000256" key="3">
    <source>
        <dbReference type="ARBA" id="ARBA00022692"/>
    </source>
</evidence>
<evidence type="ECO:0000313" key="8">
    <source>
        <dbReference type="Proteomes" id="UP001172082"/>
    </source>
</evidence>
<keyword evidence="3 6" id="KW-0812">Transmembrane</keyword>
<accession>A0ABT8KW89</accession>
<name>A0ABT8KW89_9BACT</name>
<keyword evidence="4 6" id="KW-1133">Transmembrane helix</keyword>
<organism evidence="7 8">
    <name type="scientific">Splendidivirga corallicola</name>
    <dbReference type="NCBI Taxonomy" id="3051826"/>
    <lineage>
        <taxon>Bacteria</taxon>
        <taxon>Pseudomonadati</taxon>
        <taxon>Bacteroidota</taxon>
        <taxon>Cytophagia</taxon>
        <taxon>Cytophagales</taxon>
        <taxon>Splendidivirgaceae</taxon>
        <taxon>Splendidivirga</taxon>
    </lineage>
</organism>
<evidence type="ECO:0000256" key="2">
    <source>
        <dbReference type="ARBA" id="ARBA00022475"/>
    </source>
</evidence>
<feature type="transmembrane region" description="Helical" evidence="6">
    <location>
        <begin position="6"/>
        <end position="24"/>
    </location>
</feature>
<evidence type="ECO:0000256" key="5">
    <source>
        <dbReference type="ARBA" id="ARBA00023136"/>
    </source>
</evidence>
<keyword evidence="2" id="KW-1003">Cell membrane</keyword>
<protein>
    <submittedName>
        <fullName evidence="7">Na/Pi symporter</fullName>
    </submittedName>
</protein>
<sequence>MTDYLDIWKLLAGLGIFLFGMFQLEESIREVAGRKFKLFLRRHTHNKYRAILSGTFLTAVLQSSSVVSLMLLAFVGAGAISMTNALGVILGSNLGTTFTGWIVTLLGFKIKIESFSLPFIAIGGLGLVLFSKKHKLLNISKALVGFGFIFLGLDFMKVSIDEVASYFDISSFSGYAPWVFLLVGFVLTAIIQSSSASMVITLSALNSGIIPFESAAAMVIGSDLGTTITVLIGGITGLAPKRRVALGHFLFNLVTDLIAFALLVPLVWLIQEMLTFLDPLMGLVVFHSLFNLIGIIIFVPFLGVFAKFLKRRYRETNHTVSQYINPLTHEVPEAATQALMNEIGHLLRRTYYCHLKAFKIKESEFYLVVKEEFDNHFKKIFTGLSFNDQYLKIKQLEGELIVFYQHIQQQPLEIMEADKLSKLVEIVRNALHSIKGIKDIEHNLTAFYTSEKNVLNKLYHEFENASKEFYLSFKNCLETGEVDHAFDCYSDLMLKIQRNYDGMLKEAYSRINRKHFTELEMSTALNINRELYSSHKALIIAQKEFHQLLIDSQ</sequence>
<dbReference type="InterPro" id="IPR003841">
    <property type="entry name" value="Na/Pi_transpt"/>
</dbReference>
<keyword evidence="8" id="KW-1185">Reference proteome</keyword>
<feature type="transmembrane region" description="Helical" evidence="6">
    <location>
        <begin position="137"/>
        <end position="155"/>
    </location>
</feature>
<comment type="subcellular location">
    <subcellularLocation>
        <location evidence="1">Cell membrane</location>
        <topology evidence="1">Multi-pass membrane protein</topology>
    </subcellularLocation>
</comment>
<reference evidence="7" key="1">
    <citation type="submission" date="2023-06" db="EMBL/GenBank/DDBJ databases">
        <title>Genomic of Parafulvivirga corallium.</title>
        <authorList>
            <person name="Wang G."/>
        </authorList>
    </citation>
    <scope>NUCLEOTIDE SEQUENCE</scope>
    <source>
        <strain evidence="7">BMA10</strain>
    </source>
</reference>
<evidence type="ECO:0000256" key="6">
    <source>
        <dbReference type="SAM" id="Phobius"/>
    </source>
</evidence>
<feature type="transmembrane region" description="Helical" evidence="6">
    <location>
        <begin position="50"/>
        <end position="80"/>
    </location>
</feature>
<comment type="caution">
    <text evidence="7">The sequence shown here is derived from an EMBL/GenBank/DDBJ whole genome shotgun (WGS) entry which is preliminary data.</text>
</comment>
<dbReference type="PANTHER" id="PTHR10010:SF46">
    <property type="entry name" value="SODIUM-DEPENDENT PHOSPHATE TRANSPORT PROTEIN 2B"/>
    <property type="match status" value="1"/>
</dbReference>
<dbReference type="EMBL" id="JAUJEA010000014">
    <property type="protein sequence ID" value="MDN5205056.1"/>
    <property type="molecule type" value="Genomic_DNA"/>
</dbReference>
<dbReference type="Pfam" id="PF02690">
    <property type="entry name" value="Na_Pi_cotrans"/>
    <property type="match status" value="2"/>
</dbReference>
<feature type="transmembrane region" description="Helical" evidence="6">
    <location>
        <begin position="282"/>
        <end position="305"/>
    </location>
</feature>
<gene>
    <name evidence="7" type="ORF">QQ008_26945</name>
</gene>
<proteinExistence type="predicted"/>
<feature type="transmembrane region" description="Helical" evidence="6">
    <location>
        <begin position="115"/>
        <end position="131"/>
    </location>
</feature>
<feature type="transmembrane region" description="Helical" evidence="6">
    <location>
        <begin position="175"/>
        <end position="195"/>
    </location>
</feature>
<dbReference type="RefSeq" id="WP_346755079.1">
    <property type="nucleotide sequence ID" value="NZ_JAUJEA010000014.1"/>
</dbReference>
<keyword evidence="5 6" id="KW-0472">Membrane</keyword>
<evidence type="ECO:0000256" key="1">
    <source>
        <dbReference type="ARBA" id="ARBA00004651"/>
    </source>
</evidence>
<feature type="transmembrane region" description="Helical" evidence="6">
    <location>
        <begin position="215"/>
        <end position="238"/>
    </location>
</feature>
<evidence type="ECO:0000256" key="4">
    <source>
        <dbReference type="ARBA" id="ARBA00022989"/>
    </source>
</evidence>
<dbReference type="NCBIfam" id="NF037997">
    <property type="entry name" value="Na_Pi_symport"/>
    <property type="match status" value="1"/>
</dbReference>
<evidence type="ECO:0000313" key="7">
    <source>
        <dbReference type="EMBL" id="MDN5205056.1"/>
    </source>
</evidence>